<dbReference type="GO" id="GO:0030151">
    <property type="term" value="F:molybdenum ion binding"/>
    <property type="evidence" value="ECO:0007669"/>
    <property type="project" value="InterPro"/>
</dbReference>
<dbReference type="GO" id="GO:0030170">
    <property type="term" value="F:pyridoxal phosphate binding"/>
    <property type="evidence" value="ECO:0007669"/>
    <property type="project" value="InterPro"/>
</dbReference>
<dbReference type="Proteomes" id="UP000198937">
    <property type="component" value="Unassembled WGS sequence"/>
</dbReference>
<sequence>MDEITAGLHVVRQSPRGVGTLALAVRRPAVGAREVLELAELDPDAGLIGDSWGQRPSSRTTDRSPHPDMQLNVINARFVELIAGPDRDAWALAGDQLYLDLDLSVDALPAGTRLAIGDRAVIEVTDQPHTGCAKFAARFGRDAHKIVWTEEGKRLRLRGLNARVVVGATISPGDPVRQLA</sequence>
<name>A0A1C6UKR3_9ACTN</name>
<evidence type="ECO:0000259" key="2">
    <source>
        <dbReference type="PROSITE" id="PS51340"/>
    </source>
</evidence>
<dbReference type="Gene3D" id="2.40.33.20">
    <property type="entry name" value="PK beta-barrel domain-like"/>
    <property type="match status" value="1"/>
</dbReference>
<evidence type="ECO:0000313" key="3">
    <source>
        <dbReference type="EMBL" id="SCL54646.1"/>
    </source>
</evidence>
<gene>
    <name evidence="3" type="ORF">GA0070617_2726</name>
</gene>
<dbReference type="EMBL" id="FMIA01000002">
    <property type="protein sequence ID" value="SCL54646.1"/>
    <property type="molecule type" value="Genomic_DNA"/>
</dbReference>
<proteinExistence type="predicted"/>
<feature type="domain" description="MOSC" evidence="2">
    <location>
        <begin position="33"/>
        <end position="179"/>
    </location>
</feature>
<feature type="region of interest" description="Disordered" evidence="1">
    <location>
        <begin position="47"/>
        <end position="67"/>
    </location>
</feature>
<dbReference type="InterPro" id="IPR005302">
    <property type="entry name" value="MoCF_Sase_C"/>
</dbReference>
<reference evidence="3 4" key="1">
    <citation type="submission" date="2016-06" db="EMBL/GenBank/DDBJ databases">
        <authorList>
            <person name="Kjaerup R.B."/>
            <person name="Dalgaard T.S."/>
            <person name="Juul-Madsen H.R."/>
        </authorList>
    </citation>
    <scope>NUCLEOTIDE SEQUENCE [LARGE SCALE GENOMIC DNA]</scope>
    <source>
        <strain evidence="3 4">DSM 45577</strain>
    </source>
</reference>
<accession>A0A1C6UKR3</accession>
<dbReference type="PROSITE" id="PS51340">
    <property type="entry name" value="MOSC"/>
    <property type="match status" value="1"/>
</dbReference>
<dbReference type="STRING" id="683228.GA0070617_2726"/>
<protein>
    <recommendedName>
        <fullName evidence="2">MOSC domain-containing protein</fullName>
    </recommendedName>
</protein>
<keyword evidence="4" id="KW-1185">Reference proteome</keyword>
<dbReference type="InterPro" id="IPR011037">
    <property type="entry name" value="Pyrv_Knase-like_insert_dom_sf"/>
</dbReference>
<dbReference type="SUPFAM" id="SSF50800">
    <property type="entry name" value="PK beta-barrel domain-like"/>
    <property type="match status" value="1"/>
</dbReference>
<dbReference type="AlphaFoldDB" id="A0A1C6UKR3"/>
<evidence type="ECO:0000256" key="1">
    <source>
        <dbReference type="SAM" id="MobiDB-lite"/>
    </source>
</evidence>
<dbReference type="Pfam" id="PF03473">
    <property type="entry name" value="MOSC"/>
    <property type="match status" value="1"/>
</dbReference>
<organism evidence="3 4">
    <name type="scientific">Micromonospora yangpuensis</name>
    <dbReference type="NCBI Taxonomy" id="683228"/>
    <lineage>
        <taxon>Bacteria</taxon>
        <taxon>Bacillati</taxon>
        <taxon>Actinomycetota</taxon>
        <taxon>Actinomycetes</taxon>
        <taxon>Micromonosporales</taxon>
        <taxon>Micromonosporaceae</taxon>
        <taxon>Micromonospora</taxon>
    </lineage>
</organism>
<dbReference type="GO" id="GO:0003824">
    <property type="term" value="F:catalytic activity"/>
    <property type="evidence" value="ECO:0007669"/>
    <property type="project" value="InterPro"/>
</dbReference>
<evidence type="ECO:0000313" key="4">
    <source>
        <dbReference type="Proteomes" id="UP000198937"/>
    </source>
</evidence>